<evidence type="ECO:0000313" key="6">
    <source>
        <dbReference type="Proteomes" id="UP000663651"/>
    </source>
</evidence>
<dbReference type="Gene3D" id="1.10.10.60">
    <property type="entry name" value="Homeodomain-like"/>
    <property type="match status" value="1"/>
</dbReference>
<dbReference type="Proteomes" id="UP000663651">
    <property type="component" value="Chromosome"/>
</dbReference>
<dbReference type="PANTHER" id="PTHR32071">
    <property type="entry name" value="TRANSCRIPTIONAL REGULATORY PROTEIN"/>
    <property type="match status" value="1"/>
</dbReference>
<dbReference type="InterPro" id="IPR058031">
    <property type="entry name" value="AAA_lid_NorR"/>
</dbReference>
<dbReference type="Pfam" id="PF25601">
    <property type="entry name" value="AAA_lid_14"/>
    <property type="match status" value="1"/>
</dbReference>
<dbReference type="Gene3D" id="3.40.50.300">
    <property type="entry name" value="P-loop containing nucleotide triphosphate hydrolases"/>
    <property type="match status" value="1"/>
</dbReference>
<organism evidence="5 6">
    <name type="scientific">Geobacter benzoatilyticus</name>
    <dbReference type="NCBI Taxonomy" id="2815309"/>
    <lineage>
        <taxon>Bacteria</taxon>
        <taxon>Pseudomonadati</taxon>
        <taxon>Thermodesulfobacteriota</taxon>
        <taxon>Desulfuromonadia</taxon>
        <taxon>Geobacterales</taxon>
        <taxon>Geobacteraceae</taxon>
        <taxon>Geobacter</taxon>
    </lineage>
</organism>
<evidence type="ECO:0000313" key="5">
    <source>
        <dbReference type="EMBL" id="QSV47460.1"/>
    </source>
</evidence>
<evidence type="ECO:0000256" key="1">
    <source>
        <dbReference type="ARBA" id="ARBA00022741"/>
    </source>
</evidence>
<dbReference type="InterPro" id="IPR009057">
    <property type="entry name" value="Homeodomain-like_sf"/>
</dbReference>
<dbReference type="EMBL" id="CP071382">
    <property type="protein sequence ID" value="QSV47460.1"/>
    <property type="molecule type" value="Genomic_DNA"/>
</dbReference>
<proteinExistence type="predicted"/>
<dbReference type="Gene3D" id="1.10.8.60">
    <property type="match status" value="1"/>
</dbReference>
<accession>A0ABX7Q8Z6</accession>
<dbReference type="Pfam" id="PF00158">
    <property type="entry name" value="Sigma54_activat"/>
    <property type="match status" value="1"/>
</dbReference>
<keyword evidence="2" id="KW-0067">ATP-binding</keyword>
<dbReference type="InterPro" id="IPR002078">
    <property type="entry name" value="Sigma_54_int"/>
</dbReference>
<protein>
    <submittedName>
        <fullName evidence="5">Sigma 54-interacting transcriptional regulator</fullName>
    </submittedName>
</protein>
<evidence type="ECO:0000256" key="2">
    <source>
        <dbReference type="ARBA" id="ARBA00022840"/>
    </source>
</evidence>
<reference evidence="5 6" key="1">
    <citation type="submission" date="2021-03" db="EMBL/GenBank/DDBJ databases">
        <title>Geobacter metallireducens gen. nov. sp. nov., a microorganism capable of coupling the complete oxidation of organic compounds to the reduction of iron and other metals.</title>
        <authorList>
            <person name="Li Y."/>
        </authorList>
    </citation>
    <scope>NUCLEOTIDE SEQUENCE [LARGE SCALE GENOMIC DNA]</scope>
    <source>
        <strain evidence="5 6">Jerry-YX</strain>
    </source>
</reference>
<dbReference type="SUPFAM" id="SSF46689">
    <property type="entry name" value="Homeodomain-like"/>
    <property type="match status" value="1"/>
</dbReference>
<keyword evidence="1" id="KW-0547">Nucleotide-binding</keyword>
<name>A0ABX7Q8Z6_9BACT</name>
<feature type="domain" description="Sigma-54 factor interaction" evidence="4">
    <location>
        <begin position="1"/>
        <end position="101"/>
    </location>
</feature>
<dbReference type="PANTHER" id="PTHR32071:SF117">
    <property type="entry name" value="PTS-DEPENDENT DIHYDROXYACETONE KINASE OPERON REGULATORY PROTEIN-RELATED"/>
    <property type="match status" value="1"/>
</dbReference>
<keyword evidence="6" id="KW-1185">Reference proteome</keyword>
<gene>
    <name evidence="5" type="ORF">JZM60_15415</name>
</gene>
<evidence type="ECO:0000259" key="4">
    <source>
        <dbReference type="PROSITE" id="PS50045"/>
    </source>
</evidence>
<dbReference type="InterPro" id="IPR027417">
    <property type="entry name" value="P-loop_NTPase"/>
</dbReference>
<dbReference type="PROSITE" id="PS50045">
    <property type="entry name" value="SIGMA54_INTERACT_4"/>
    <property type="match status" value="1"/>
</dbReference>
<keyword evidence="3" id="KW-0238">DNA-binding</keyword>
<sequence>MPVDIRVIAATHRNLERMVSENQFREDLWFRLNIFPIIIPPLRQRKEDIPALARFFVAKKSRNLDIRLIPAIAPGALERLMKYNWQGNIRELENMVERELIRHKGGQLMFNSLPDYREESPTISDQNTPETYNALSLDELMSLHIRKILDKTNGKIHGSGGAAEILGIKSTTLRARMDKLGIKYRRERL</sequence>
<evidence type="ECO:0000256" key="3">
    <source>
        <dbReference type="ARBA" id="ARBA00023125"/>
    </source>
</evidence>
<dbReference type="SUPFAM" id="SSF52540">
    <property type="entry name" value="P-loop containing nucleoside triphosphate hydrolases"/>
    <property type="match status" value="1"/>
</dbReference>